<organism evidence="2 3">
    <name type="scientific">Sporomusa malonica</name>
    <dbReference type="NCBI Taxonomy" id="112901"/>
    <lineage>
        <taxon>Bacteria</taxon>
        <taxon>Bacillati</taxon>
        <taxon>Bacillota</taxon>
        <taxon>Negativicutes</taxon>
        <taxon>Selenomonadales</taxon>
        <taxon>Sporomusaceae</taxon>
        <taxon>Sporomusa</taxon>
    </lineage>
</organism>
<evidence type="ECO:0000256" key="1">
    <source>
        <dbReference type="SAM" id="Phobius"/>
    </source>
</evidence>
<evidence type="ECO:0000313" key="2">
    <source>
        <dbReference type="EMBL" id="SMC40965.1"/>
    </source>
</evidence>
<gene>
    <name evidence="2" type="ORF">SAMN04488500_102292</name>
</gene>
<feature type="transmembrane region" description="Helical" evidence="1">
    <location>
        <begin position="17"/>
        <end position="38"/>
    </location>
</feature>
<keyword evidence="3" id="KW-1185">Reference proteome</keyword>
<dbReference type="EMBL" id="FWXI01000002">
    <property type="protein sequence ID" value="SMC40965.1"/>
    <property type="molecule type" value="Genomic_DNA"/>
</dbReference>
<evidence type="ECO:0000313" key="3">
    <source>
        <dbReference type="Proteomes" id="UP000192738"/>
    </source>
</evidence>
<reference evidence="2 3" key="1">
    <citation type="submission" date="2017-04" db="EMBL/GenBank/DDBJ databases">
        <authorList>
            <person name="Afonso C.L."/>
            <person name="Miller P.J."/>
            <person name="Scott M.A."/>
            <person name="Spackman E."/>
            <person name="Goraichik I."/>
            <person name="Dimitrov K.M."/>
            <person name="Suarez D.L."/>
            <person name="Swayne D.E."/>
        </authorList>
    </citation>
    <scope>NUCLEOTIDE SEQUENCE [LARGE SCALE GENOMIC DNA]</scope>
    <source>
        <strain evidence="2 3">DSM 5090</strain>
    </source>
</reference>
<keyword evidence="1" id="KW-0812">Transmembrane</keyword>
<name>A0A1W1YXP1_9FIRM</name>
<protein>
    <submittedName>
        <fullName evidence="2">Uncharacterized protein</fullName>
    </submittedName>
</protein>
<accession>A0A1W1YXP1</accession>
<keyword evidence="1" id="KW-1133">Transmembrane helix</keyword>
<proteinExistence type="predicted"/>
<dbReference type="STRING" id="112901.SAMN04488500_102292"/>
<sequence>MYYYKNIGTEIKEKSEFFAGAIVVVVYGRLIWAFIFMCS</sequence>
<dbReference type="AlphaFoldDB" id="A0A1W1YXP1"/>
<dbReference type="Proteomes" id="UP000192738">
    <property type="component" value="Unassembled WGS sequence"/>
</dbReference>
<keyword evidence="1" id="KW-0472">Membrane</keyword>